<dbReference type="Pfam" id="PF05368">
    <property type="entry name" value="NmrA"/>
    <property type="match status" value="1"/>
</dbReference>
<dbReference type="PANTHER" id="PTHR47706">
    <property type="entry name" value="NMRA-LIKE FAMILY PROTEIN"/>
    <property type="match status" value="1"/>
</dbReference>
<dbReference type="SUPFAM" id="SSF54695">
    <property type="entry name" value="POZ domain"/>
    <property type="match status" value="1"/>
</dbReference>
<feature type="domain" description="BTB" evidence="4">
    <location>
        <begin position="21"/>
        <end position="87"/>
    </location>
</feature>
<dbReference type="PROSITE" id="PS50097">
    <property type="entry name" value="BTB"/>
    <property type="match status" value="1"/>
</dbReference>
<dbReference type="Proteomes" id="UP000663850">
    <property type="component" value="Unassembled WGS sequence"/>
</dbReference>
<dbReference type="SUPFAM" id="SSF51735">
    <property type="entry name" value="NAD(P)-binding Rossmann-fold domains"/>
    <property type="match status" value="1"/>
</dbReference>
<dbReference type="InterPro" id="IPR000210">
    <property type="entry name" value="BTB/POZ_dom"/>
</dbReference>
<organism evidence="5 6">
    <name type="scientific">Rhizoctonia solani</name>
    <dbReference type="NCBI Taxonomy" id="456999"/>
    <lineage>
        <taxon>Eukaryota</taxon>
        <taxon>Fungi</taxon>
        <taxon>Dikarya</taxon>
        <taxon>Basidiomycota</taxon>
        <taxon>Agaricomycotina</taxon>
        <taxon>Agaricomycetes</taxon>
        <taxon>Cantharellales</taxon>
        <taxon>Ceratobasidiaceae</taxon>
        <taxon>Rhizoctonia</taxon>
    </lineage>
</organism>
<keyword evidence="2" id="KW-0560">Oxidoreductase</keyword>
<protein>
    <recommendedName>
        <fullName evidence="4">BTB domain-containing protein</fullName>
    </recommendedName>
</protein>
<evidence type="ECO:0000256" key="3">
    <source>
        <dbReference type="SAM" id="MobiDB-lite"/>
    </source>
</evidence>
<dbReference type="InterPro" id="IPR036291">
    <property type="entry name" value="NAD(P)-bd_dom_sf"/>
</dbReference>
<dbReference type="InterPro" id="IPR008030">
    <property type="entry name" value="NmrA-like"/>
</dbReference>
<evidence type="ECO:0000313" key="5">
    <source>
        <dbReference type="EMBL" id="CAE6443519.1"/>
    </source>
</evidence>
<dbReference type="InterPro" id="IPR011333">
    <property type="entry name" value="SKP1/BTB/POZ_sf"/>
</dbReference>
<accession>A0A8H3AYA8</accession>
<sequence>MDSDSGIGSAINYCPGFAHGGDLTLQSVDGIEFHVHSAVLAIASPIFEDMLSLGSRQTGQIVTMGETSEMLSLMLGFIYPKRSPVISTFDTLENAFHLADKYQLEGMHQQLRQRLSLADSPVSAYNDPLGALRIASAHGFQDEVNLAISISQKHYQINTIDHLLEISKKAPASIAWIKLLAVPLIRHEILSEVLLNFYEPPMRLAGSSFTRALCQVCSESHHYGAHNSPPEWQARWARGCEVPRTLTIASVRRVAVAGASGYVGYPVSKALLETGVFDIIVLVRSSSVDSPRIQGLQSLGARIHGVSYDNESQLASILQGTDVVVSTLNYSSVDDQVSFPGRLTHWSSITHSQELASDNNSNASKTKKQIIKIAEDLGLPYVRIFNGLFPHWYIANTFFQFYSSENKILIYGSGEEKNSWTSVEDVARFVAYILRNVPVEQLRNRNLRIEGDRKSFNEFVAIWERKHKVKLDVTHRPISELDDRVSQDPSDHEAAIGREMFSGRATEGPISNSLFPGWNPESLQEAI</sequence>
<dbReference type="Gene3D" id="3.30.710.10">
    <property type="entry name" value="Potassium Channel Kv1.1, Chain A"/>
    <property type="match status" value="1"/>
</dbReference>
<dbReference type="InterPro" id="IPR051609">
    <property type="entry name" value="NmrA/Isoflavone_reductase-like"/>
</dbReference>
<keyword evidence="1" id="KW-0521">NADP</keyword>
<dbReference type="Pfam" id="PF00651">
    <property type="entry name" value="BTB"/>
    <property type="match status" value="1"/>
</dbReference>
<evidence type="ECO:0000256" key="2">
    <source>
        <dbReference type="ARBA" id="ARBA00023002"/>
    </source>
</evidence>
<reference evidence="5" key="1">
    <citation type="submission" date="2021-01" db="EMBL/GenBank/DDBJ databases">
        <authorList>
            <person name="Kaushik A."/>
        </authorList>
    </citation>
    <scope>NUCLEOTIDE SEQUENCE</scope>
    <source>
        <strain evidence="5">Type strain: AG8-Rh-89/</strain>
    </source>
</reference>
<dbReference type="AlphaFoldDB" id="A0A8H3AYA8"/>
<dbReference type="SMART" id="SM00225">
    <property type="entry name" value="BTB"/>
    <property type="match status" value="1"/>
</dbReference>
<dbReference type="GO" id="GO:0016491">
    <property type="term" value="F:oxidoreductase activity"/>
    <property type="evidence" value="ECO:0007669"/>
    <property type="project" value="UniProtKB-KW"/>
</dbReference>
<comment type="caution">
    <text evidence="5">The sequence shown here is derived from an EMBL/GenBank/DDBJ whole genome shotgun (WGS) entry which is preliminary data.</text>
</comment>
<gene>
    <name evidence="5" type="ORF">RDB_LOCUS32953</name>
</gene>
<dbReference type="Gene3D" id="3.40.50.720">
    <property type="entry name" value="NAD(P)-binding Rossmann-like Domain"/>
    <property type="match status" value="1"/>
</dbReference>
<feature type="region of interest" description="Disordered" evidence="3">
    <location>
        <begin position="507"/>
        <end position="527"/>
    </location>
</feature>
<evidence type="ECO:0000259" key="4">
    <source>
        <dbReference type="PROSITE" id="PS50097"/>
    </source>
</evidence>
<dbReference type="CDD" id="cd18186">
    <property type="entry name" value="BTB_POZ_ZBTB_KLHL-like"/>
    <property type="match status" value="1"/>
</dbReference>
<evidence type="ECO:0000313" key="6">
    <source>
        <dbReference type="Proteomes" id="UP000663850"/>
    </source>
</evidence>
<proteinExistence type="predicted"/>
<dbReference type="EMBL" id="CAJMWZ010001843">
    <property type="protein sequence ID" value="CAE6443519.1"/>
    <property type="molecule type" value="Genomic_DNA"/>
</dbReference>
<dbReference type="PANTHER" id="PTHR47706:SF9">
    <property type="entry name" value="NMRA-LIKE DOMAIN-CONTAINING PROTEIN-RELATED"/>
    <property type="match status" value="1"/>
</dbReference>
<name>A0A8H3AYA8_9AGAM</name>
<evidence type="ECO:0000256" key="1">
    <source>
        <dbReference type="ARBA" id="ARBA00022857"/>
    </source>
</evidence>